<evidence type="ECO:0000313" key="3">
    <source>
        <dbReference type="Proteomes" id="UP000824120"/>
    </source>
</evidence>
<dbReference type="PANTHER" id="PTHR33180:SF31">
    <property type="entry name" value="POLYPROTEIN PROTEIN"/>
    <property type="match status" value="1"/>
</dbReference>
<sequence>MRTIIEDKHLSTNGVIDRYTEIMSCLKSHKFEIFTSPHGSYIPCWVREFYNTYSALIPQRKNQATSFKPVDYVVVRGKRVQCYFSTINVVLECTTRLEDDCLHMIRTKTLDNMEKWLAPFISDGTPKWLEAGDPIEKKDLNVAARFLFGFISSTVIPSQNKSILHLAKAACLGCIIDGARINQLMIMAQEMIMKVKQGQTSLPFPVLITGLCTGSST</sequence>
<feature type="domain" description="Putative plant transposon protein" evidence="1">
    <location>
        <begin position="28"/>
        <end position="213"/>
    </location>
</feature>
<dbReference type="OrthoDB" id="1306244at2759"/>
<dbReference type="AlphaFoldDB" id="A0A9J5XSY7"/>
<comment type="caution">
    <text evidence="2">The sequence shown here is derived from an EMBL/GenBank/DDBJ whole genome shotgun (WGS) entry which is preliminary data.</text>
</comment>
<gene>
    <name evidence="2" type="ORF">H5410_040786</name>
</gene>
<protein>
    <recommendedName>
        <fullName evidence="1">Putative plant transposon protein domain-containing protein</fullName>
    </recommendedName>
</protein>
<dbReference type="Pfam" id="PF20167">
    <property type="entry name" value="Transposase_32"/>
    <property type="match status" value="1"/>
</dbReference>
<proteinExistence type="predicted"/>
<accession>A0A9J5XSY7</accession>
<evidence type="ECO:0000259" key="1">
    <source>
        <dbReference type="Pfam" id="PF20167"/>
    </source>
</evidence>
<reference evidence="2 3" key="1">
    <citation type="submission" date="2020-09" db="EMBL/GenBank/DDBJ databases">
        <title>De no assembly of potato wild relative species, Solanum commersonii.</title>
        <authorList>
            <person name="Cho K."/>
        </authorList>
    </citation>
    <scope>NUCLEOTIDE SEQUENCE [LARGE SCALE GENOMIC DNA]</scope>
    <source>
        <strain evidence="2">LZ3.2</strain>
        <tissue evidence="2">Leaf</tissue>
    </source>
</reference>
<dbReference type="PANTHER" id="PTHR33180">
    <property type="entry name" value="PHOTOSYSTEM II CP43 REACTION CENTER PROTEIN"/>
    <property type="match status" value="1"/>
</dbReference>
<name>A0A9J5XSY7_SOLCO</name>
<dbReference type="Proteomes" id="UP000824120">
    <property type="component" value="Chromosome 8"/>
</dbReference>
<organism evidence="2 3">
    <name type="scientific">Solanum commersonii</name>
    <name type="common">Commerson's wild potato</name>
    <name type="synonym">Commerson's nightshade</name>
    <dbReference type="NCBI Taxonomy" id="4109"/>
    <lineage>
        <taxon>Eukaryota</taxon>
        <taxon>Viridiplantae</taxon>
        <taxon>Streptophyta</taxon>
        <taxon>Embryophyta</taxon>
        <taxon>Tracheophyta</taxon>
        <taxon>Spermatophyta</taxon>
        <taxon>Magnoliopsida</taxon>
        <taxon>eudicotyledons</taxon>
        <taxon>Gunneridae</taxon>
        <taxon>Pentapetalae</taxon>
        <taxon>asterids</taxon>
        <taxon>lamiids</taxon>
        <taxon>Solanales</taxon>
        <taxon>Solanaceae</taxon>
        <taxon>Solanoideae</taxon>
        <taxon>Solaneae</taxon>
        <taxon>Solanum</taxon>
    </lineage>
</organism>
<dbReference type="InterPro" id="IPR046796">
    <property type="entry name" value="Transposase_32_dom"/>
</dbReference>
<keyword evidence="3" id="KW-1185">Reference proteome</keyword>
<evidence type="ECO:0000313" key="2">
    <source>
        <dbReference type="EMBL" id="KAG5590272.1"/>
    </source>
</evidence>
<dbReference type="EMBL" id="JACXVP010000008">
    <property type="protein sequence ID" value="KAG5590272.1"/>
    <property type="molecule type" value="Genomic_DNA"/>
</dbReference>